<dbReference type="Gene3D" id="3.30.70.20">
    <property type="match status" value="1"/>
</dbReference>
<evidence type="ECO:0000256" key="2">
    <source>
        <dbReference type="ARBA" id="ARBA00013529"/>
    </source>
</evidence>
<dbReference type="PROSITE" id="PS51379">
    <property type="entry name" value="4FE4S_FER_2"/>
    <property type="match status" value="2"/>
</dbReference>
<dbReference type="AlphaFoldDB" id="A0A1V4I742"/>
<dbReference type="STRING" id="29349.CLOTH_09640"/>
<feature type="domain" description="4Fe-4S ferredoxin-type" evidence="7">
    <location>
        <begin position="346"/>
        <end position="373"/>
    </location>
</feature>
<evidence type="ECO:0000256" key="1">
    <source>
        <dbReference type="ARBA" id="ARBA00003532"/>
    </source>
</evidence>
<keyword evidence="3" id="KW-0004">4Fe-4S</keyword>
<dbReference type="InterPro" id="IPR050157">
    <property type="entry name" value="PSI_iron-sulfur_center"/>
</dbReference>
<name>A0A1V4I742_9FIRM</name>
<evidence type="ECO:0000256" key="4">
    <source>
        <dbReference type="ARBA" id="ARBA00022723"/>
    </source>
</evidence>
<dbReference type="PANTHER" id="PTHR24960:SF76">
    <property type="entry name" value="4FE-4S FERREDOXIN-TYPE DOMAIN-CONTAINING PROTEIN"/>
    <property type="match status" value="1"/>
</dbReference>
<dbReference type="GO" id="GO:0051539">
    <property type="term" value="F:4 iron, 4 sulfur cluster binding"/>
    <property type="evidence" value="ECO:0007669"/>
    <property type="project" value="UniProtKB-KW"/>
</dbReference>
<keyword evidence="9" id="KW-1185">Reference proteome</keyword>
<dbReference type="PANTHER" id="PTHR24960">
    <property type="entry name" value="PHOTOSYSTEM I IRON-SULFUR CENTER-RELATED"/>
    <property type="match status" value="1"/>
</dbReference>
<dbReference type="InterPro" id="IPR007160">
    <property type="entry name" value="DUF362"/>
</dbReference>
<evidence type="ECO:0000256" key="6">
    <source>
        <dbReference type="ARBA" id="ARBA00023014"/>
    </source>
</evidence>
<feature type="domain" description="4Fe-4S ferredoxin-type" evidence="7">
    <location>
        <begin position="315"/>
        <end position="344"/>
    </location>
</feature>
<dbReference type="GO" id="GO:0016491">
    <property type="term" value="F:oxidoreductase activity"/>
    <property type="evidence" value="ECO:0007669"/>
    <property type="project" value="UniProtKB-KW"/>
</dbReference>
<comment type="caution">
    <text evidence="8">The sequence shown here is derived from an EMBL/GenBank/DDBJ whole genome shotgun (WGS) entry which is preliminary data.</text>
</comment>
<dbReference type="OrthoDB" id="9807879at2"/>
<dbReference type="EMBL" id="MZGW01000003">
    <property type="protein sequence ID" value="OPJ55786.1"/>
    <property type="molecule type" value="Genomic_DNA"/>
</dbReference>
<reference evidence="8 9" key="1">
    <citation type="submission" date="2017-03" db="EMBL/GenBank/DDBJ databases">
        <title>Genome sequence of Clostridium thermoalcaliphilum DSM 7309.</title>
        <authorList>
            <person name="Poehlein A."/>
            <person name="Daniel R."/>
        </authorList>
    </citation>
    <scope>NUCLEOTIDE SEQUENCE [LARGE SCALE GENOMIC DNA]</scope>
    <source>
        <strain evidence="8 9">DSM 7309</strain>
    </source>
</reference>
<evidence type="ECO:0000313" key="8">
    <source>
        <dbReference type="EMBL" id="OPJ55786.1"/>
    </source>
</evidence>
<sequence>MKEVSVRKCDDYSYENVKESFEKLIKDLGGLENYIKPGSKVLIKTNLLMKKRPEEATTTHPMVVRVLSEKLLEMGCEVIVGDSPGGPYTPKALKAIYKATGIEDALKDTKATLNYNTEDVNVRNESGKIIKSLTVIKPLLEVDHVISLCKLKTHGMALFTGGVKNLFGVIPGMLKVEYHFKMPDVKDFTDMLVDICEYVNPSLTIMDGIIGMEGEGPSAGIPRKVGVLIGSKSPYALDVVGCKIINLDPAKVPTIQRSIERELLKDDFSDIILKGENLDDIIIKDFKVPNIKSINFFRGRVPQFIERPLNSLLKPKPIFIESKCVGCRECEKVCPPKIITMENKIPKADLDKCIRCFCCHELCPKKAVEIKRPLIYKIFK</sequence>
<dbReference type="Proteomes" id="UP000190140">
    <property type="component" value="Unassembled WGS sequence"/>
</dbReference>
<protein>
    <recommendedName>
        <fullName evidence="2">Ferredoxin</fullName>
    </recommendedName>
</protein>
<dbReference type="PROSITE" id="PS00198">
    <property type="entry name" value="4FE4S_FER_1"/>
    <property type="match status" value="1"/>
</dbReference>
<evidence type="ECO:0000313" key="9">
    <source>
        <dbReference type="Proteomes" id="UP000190140"/>
    </source>
</evidence>
<keyword evidence="8" id="KW-0560">Oxidoreductase</keyword>
<comment type="function">
    <text evidence="1">Ferredoxins are iron-sulfur proteins that transfer electrons in a wide variety of metabolic reactions.</text>
</comment>
<dbReference type="RefSeq" id="WP_079411731.1">
    <property type="nucleotide sequence ID" value="NZ_MZGW01000003.1"/>
</dbReference>
<proteinExistence type="predicted"/>
<evidence type="ECO:0000259" key="7">
    <source>
        <dbReference type="PROSITE" id="PS51379"/>
    </source>
</evidence>
<evidence type="ECO:0000256" key="3">
    <source>
        <dbReference type="ARBA" id="ARBA00022485"/>
    </source>
</evidence>
<dbReference type="Pfam" id="PF13237">
    <property type="entry name" value="Fer4_10"/>
    <property type="match status" value="1"/>
</dbReference>
<evidence type="ECO:0000256" key="5">
    <source>
        <dbReference type="ARBA" id="ARBA00023004"/>
    </source>
</evidence>
<keyword evidence="6" id="KW-0411">Iron-sulfur</keyword>
<keyword evidence="4" id="KW-0479">Metal-binding</keyword>
<keyword evidence="5" id="KW-0408">Iron</keyword>
<dbReference type="InterPro" id="IPR017896">
    <property type="entry name" value="4Fe4S_Fe-S-bd"/>
</dbReference>
<organism evidence="8 9">
    <name type="scientific">Alkalithermobacter paradoxus</name>
    <dbReference type="NCBI Taxonomy" id="29349"/>
    <lineage>
        <taxon>Bacteria</taxon>
        <taxon>Bacillati</taxon>
        <taxon>Bacillota</taxon>
        <taxon>Clostridia</taxon>
        <taxon>Peptostreptococcales</taxon>
        <taxon>Tepidibacteraceae</taxon>
        <taxon>Alkalithermobacter</taxon>
    </lineage>
</organism>
<dbReference type="SUPFAM" id="SSF54862">
    <property type="entry name" value="4Fe-4S ferredoxins"/>
    <property type="match status" value="1"/>
</dbReference>
<dbReference type="Pfam" id="PF04015">
    <property type="entry name" value="DUF362"/>
    <property type="match status" value="1"/>
</dbReference>
<dbReference type="GO" id="GO:0046872">
    <property type="term" value="F:metal ion binding"/>
    <property type="evidence" value="ECO:0007669"/>
    <property type="project" value="UniProtKB-KW"/>
</dbReference>
<accession>A0A1V4I742</accession>
<dbReference type="InterPro" id="IPR017900">
    <property type="entry name" value="4Fe4S_Fe_S_CS"/>
</dbReference>
<gene>
    <name evidence="8" type="primary">ndhI_2</name>
    <name evidence="8" type="ORF">CLOTH_09640</name>
</gene>